<keyword evidence="7" id="KW-1185">Reference proteome</keyword>
<feature type="transmembrane region" description="Helical" evidence="4">
    <location>
        <begin position="6"/>
        <end position="24"/>
    </location>
</feature>
<evidence type="ECO:0000313" key="6">
    <source>
        <dbReference type="EMBL" id="MFC4636015.1"/>
    </source>
</evidence>
<dbReference type="InterPro" id="IPR009057">
    <property type="entry name" value="Homeodomain-like_sf"/>
</dbReference>
<dbReference type="Gene3D" id="1.10.10.60">
    <property type="entry name" value="Homeodomain-like"/>
    <property type="match status" value="2"/>
</dbReference>
<dbReference type="Pfam" id="PF12833">
    <property type="entry name" value="HTH_18"/>
    <property type="match status" value="1"/>
</dbReference>
<dbReference type="SUPFAM" id="SSF46689">
    <property type="entry name" value="Homeodomain-like"/>
    <property type="match status" value="1"/>
</dbReference>
<sequence>MNLVYDFLFIVGMLFSSIYMYVLFKSKDLNLSKKILIGFFGIIIVVLLESYAYIHEIVWLKYTSFAFVYGAKLLIGPLLIAYIQSLFLDDKKVLKKNNLLLVPYILFTFLISVPYAISRLFNGSFTNHIYFLENYSQYIRCSLDVVLLLFLYQGFIQFRKYRNILNCSYSNVEENNFIWVRYLLLSVTIIMAVDLLIVSSQLLFGAFPIRSQNIVMSLVALCIIIGAYFGVHQSKVLVPYFLVNGENEIPPNKNIDEKQRTEFEALQSKLLTAMDVQKPYLDQELTLTKLATSIATTDKKLSALLNQYLNTSFYAYINNYRIEEFKKKIQSLEFKDLTIEGIAYDCGFKSKASFYRLFKKETGRSPHEYIKSQK</sequence>
<keyword evidence="4" id="KW-0812">Transmembrane</keyword>
<dbReference type="PROSITE" id="PS01124">
    <property type="entry name" value="HTH_ARAC_FAMILY_2"/>
    <property type="match status" value="1"/>
</dbReference>
<dbReference type="InterPro" id="IPR018060">
    <property type="entry name" value="HTH_AraC"/>
</dbReference>
<dbReference type="EMBL" id="JBHSFV010000014">
    <property type="protein sequence ID" value="MFC4636015.1"/>
    <property type="molecule type" value="Genomic_DNA"/>
</dbReference>
<name>A0ABV9I1Q3_9FLAO</name>
<dbReference type="SMART" id="SM00342">
    <property type="entry name" value="HTH_ARAC"/>
    <property type="match status" value="1"/>
</dbReference>
<evidence type="ECO:0000259" key="5">
    <source>
        <dbReference type="PROSITE" id="PS01124"/>
    </source>
</evidence>
<keyword evidence="3" id="KW-0804">Transcription</keyword>
<gene>
    <name evidence="6" type="ORF">ACFO3O_19050</name>
</gene>
<evidence type="ECO:0000256" key="2">
    <source>
        <dbReference type="ARBA" id="ARBA00023125"/>
    </source>
</evidence>
<reference evidence="7" key="1">
    <citation type="journal article" date="2019" name="Int. J. Syst. Evol. Microbiol.">
        <title>The Global Catalogue of Microorganisms (GCM) 10K type strain sequencing project: providing services to taxonomists for standard genome sequencing and annotation.</title>
        <authorList>
            <consortium name="The Broad Institute Genomics Platform"/>
            <consortium name="The Broad Institute Genome Sequencing Center for Infectious Disease"/>
            <person name="Wu L."/>
            <person name="Ma J."/>
        </authorList>
    </citation>
    <scope>NUCLEOTIDE SEQUENCE [LARGE SCALE GENOMIC DNA]</scope>
    <source>
        <strain evidence="7">YJ-61-S</strain>
    </source>
</reference>
<dbReference type="Proteomes" id="UP001596043">
    <property type="component" value="Unassembled WGS sequence"/>
</dbReference>
<feature type="transmembrane region" description="Helical" evidence="4">
    <location>
        <begin position="36"/>
        <end position="54"/>
    </location>
</feature>
<dbReference type="PANTHER" id="PTHR43280">
    <property type="entry name" value="ARAC-FAMILY TRANSCRIPTIONAL REGULATOR"/>
    <property type="match status" value="1"/>
</dbReference>
<feature type="transmembrane region" description="Helical" evidence="4">
    <location>
        <begin position="179"/>
        <end position="202"/>
    </location>
</feature>
<feature type="transmembrane region" description="Helical" evidence="4">
    <location>
        <begin position="66"/>
        <end position="87"/>
    </location>
</feature>
<evidence type="ECO:0000313" key="7">
    <source>
        <dbReference type="Proteomes" id="UP001596043"/>
    </source>
</evidence>
<keyword evidence="4" id="KW-1133">Transmembrane helix</keyword>
<comment type="caution">
    <text evidence="6">The sequence shown here is derived from an EMBL/GenBank/DDBJ whole genome shotgun (WGS) entry which is preliminary data.</text>
</comment>
<organism evidence="6 7">
    <name type="scientific">Dokdonia ponticola</name>
    <dbReference type="NCBI Taxonomy" id="2041041"/>
    <lineage>
        <taxon>Bacteria</taxon>
        <taxon>Pseudomonadati</taxon>
        <taxon>Bacteroidota</taxon>
        <taxon>Flavobacteriia</taxon>
        <taxon>Flavobacteriales</taxon>
        <taxon>Flavobacteriaceae</taxon>
        <taxon>Dokdonia</taxon>
    </lineage>
</organism>
<feature type="domain" description="HTH araC/xylS-type" evidence="5">
    <location>
        <begin position="271"/>
        <end position="372"/>
    </location>
</feature>
<keyword evidence="2" id="KW-0238">DNA-binding</keyword>
<protein>
    <submittedName>
        <fullName evidence="6">Helix-turn-helix domain-containing protein</fullName>
    </submittedName>
</protein>
<feature type="transmembrane region" description="Helical" evidence="4">
    <location>
        <begin position="137"/>
        <end position="158"/>
    </location>
</feature>
<proteinExistence type="predicted"/>
<evidence type="ECO:0000256" key="4">
    <source>
        <dbReference type="SAM" id="Phobius"/>
    </source>
</evidence>
<keyword evidence="4" id="KW-0472">Membrane</keyword>
<dbReference type="PANTHER" id="PTHR43280:SF29">
    <property type="entry name" value="ARAC-FAMILY TRANSCRIPTIONAL REGULATOR"/>
    <property type="match status" value="1"/>
</dbReference>
<keyword evidence="1" id="KW-0805">Transcription regulation</keyword>
<evidence type="ECO:0000256" key="3">
    <source>
        <dbReference type="ARBA" id="ARBA00023163"/>
    </source>
</evidence>
<feature type="transmembrane region" description="Helical" evidence="4">
    <location>
        <begin position="99"/>
        <end position="117"/>
    </location>
</feature>
<evidence type="ECO:0000256" key="1">
    <source>
        <dbReference type="ARBA" id="ARBA00023015"/>
    </source>
</evidence>
<accession>A0ABV9I1Q3</accession>
<feature type="transmembrane region" description="Helical" evidence="4">
    <location>
        <begin position="214"/>
        <end position="231"/>
    </location>
</feature>
<dbReference type="RefSeq" id="WP_379981802.1">
    <property type="nucleotide sequence ID" value="NZ_JBHSFV010000014.1"/>
</dbReference>